<dbReference type="OrthoDB" id="10260545at2759"/>
<organism evidence="5 6">
    <name type="scientific">Basidiobolus meristosporus CBS 931.73</name>
    <dbReference type="NCBI Taxonomy" id="1314790"/>
    <lineage>
        <taxon>Eukaryota</taxon>
        <taxon>Fungi</taxon>
        <taxon>Fungi incertae sedis</taxon>
        <taxon>Zoopagomycota</taxon>
        <taxon>Entomophthoromycotina</taxon>
        <taxon>Basidiobolomycetes</taxon>
        <taxon>Basidiobolales</taxon>
        <taxon>Basidiobolaceae</taxon>
        <taxon>Basidiobolus</taxon>
    </lineage>
</organism>
<evidence type="ECO:0000259" key="4">
    <source>
        <dbReference type="Pfam" id="PF10342"/>
    </source>
</evidence>
<reference evidence="5 6" key="1">
    <citation type="submission" date="2016-07" db="EMBL/GenBank/DDBJ databases">
        <title>Pervasive Adenine N6-methylation of Active Genes in Fungi.</title>
        <authorList>
            <consortium name="DOE Joint Genome Institute"/>
            <person name="Mondo S.J."/>
            <person name="Dannebaum R.O."/>
            <person name="Kuo R.C."/>
            <person name="Labutti K."/>
            <person name="Haridas S."/>
            <person name="Kuo A."/>
            <person name="Salamov A."/>
            <person name="Ahrendt S.R."/>
            <person name="Lipzen A."/>
            <person name="Sullivan W."/>
            <person name="Andreopoulos W.B."/>
            <person name="Clum A."/>
            <person name="Lindquist E."/>
            <person name="Daum C."/>
            <person name="Ramamoorthy G.K."/>
            <person name="Gryganskyi A."/>
            <person name="Culley D."/>
            <person name="Magnuson J.K."/>
            <person name="James T.Y."/>
            <person name="O'Malley M.A."/>
            <person name="Stajich J.E."/>
            <person name="Spatafora J.W."/>
            <person name="Visel A."/>
            <person name="Grigoriev I.V."/>
        </authorList>
    </citation>
    <scope>NUCLEOTIDE SEQUENCE [LARGE SCALE GENOMIC DNA]</scope>
    <source>
        <strain evidence="5 6">CBS 931.73</strain>
    </source>
</reference>
<dbReference type="InParanoid" id="A0A1Y1YNP3"/>
<comment type="caution">
    <text evidence="5">The sequence shown here is derived from an EMBL/GenBank/DDBJ whole genome shotgun (WGS) entry which is preliminary data.</text>
</comment>
<evidence type="ECO:0000256" key="2">
    <source>
        <dbReference type="SAM" id="MobiDB-lite"/>
    </source>
</evidence>
<feature type="region of interest" description="Disordered" evidence="2">
    <location>
        <begin position="237"/>
        <end position="278"/>
    </location>
</feature>
<proteinExistence type="predicted"/>
<keyword evidence="6" id="KW-1185">Reference proteome</keyword>
<feature type="compositionally biased region" description="Low complexity" evidence="2">
    <location>
        <begin position="114"/>
        <end position="130"/>
    </location>
</feature>
<feature type="signal peptide" evidence="3">
    <location>
        <begin position="1"/>
        <end position="23"/>
    </location>
</feature>
<feature type="domain" description="Yeast cell wall synthesis Kre9/Knh1-like N-terminal" evidence="4">
    <location>
        <begin position="147"/>
        <end position="232"/>
    </location>
</feature>
<dbReference type="Pfam" id="PF10342">
    <property type="entry name" value="Kre9_KNH"/>
    <property type="match status" value="1"/>
</dbReference>
<evidence type="ECO:0000313" key="6">
    <source>
        <dbReference type="Proteomes" id="UP000193498"/>
    </source>
</evidence>
<protein>
    <recommendedName>
        <fullName evidence="4">Yeast cell wall synthesis Kre9/Knh1-like N-terminal domain-containing protein</fullName>
    </recommendedName>
</protein>
<evidence type="ECO:0000313" key="5">
    <source>
        <dbReference type="EMBL" id="ORX99598.1"/>
    </source>
</evidence>
<name>A0A1Y1YNP3_9FUNG</name>
<dbReference type="AlphaFoldDB" id="A0A1Y1YNP3"/>
<feature type="chain" id="PRO_5012801933" description="Yeast cell wall synthesis Kre9/Knh1-like N-terminal domain-containing protein" evidence="3">
    <location>
        <begin position="24"/>
        <end position="516"/>
    </location>
</feature>
<accession>A0A1Y1YNP3</accession>
<dbReference type="InterPro" id="IPR018466">
    <property type="entry name" value="Kre9/Knh1-like_N"/>
</dbReference>
<evidence type="ECO:0000256" key="1">
    <source>
        <dbReference type="ARBA" id="ARBA00022729"/>
    </source>
</evidence>
<feature type="region of interest" description="Disordered" evidence="2">
    <location>
        <begin position="110"/>
        <end position="130"/>
    </location>
</feature>
<dbReference type="EMBL" id="MCFE01000095">
    <property type="protein sequence ID" value="ORX99598.1"/>
    <property type="molecule type" value="Genomic_DNA"/>
</dbReference>
<evidence type="ECO:0000256" key="3">
    <source>
        <dbReference type="SAM" id="SignalP"/>
    </source>
</evidence>
<sequence length="516" mass="56067">MLKYISVLLSLLIIATQVVNIQSVQILDIVECRTCFAALPPGCKDKMSSADSSSNAGAIAMKDCMCTKQYFSTFTACGTCSAKSMNSNAVPDQTALEGLKQTCTSIGANIDQASPSTSGTTSNGSTSPSTSSAKIISADIALYAPGNNAVDAGSTVEIKWEGEPKNTTKSVDLDLMTGSSSQLKSASKIVKNLGTGNHSYTWEVPTDLESGRYVIKMSGRRDEAYYGSYFEIKNPALPEKASAPPETHKASKMPRTQESAKEAPPKKSSGNTLSAPALHPYGADEGQAMLFLQFICSFGKFFSTSFVFDVSNVNSINDTGVLNGKSDLILTYLDTLQQPFESFNLSEGSRRIRDLPNAGGSSVFSEALSYELLHRLLPNLKLYATEMEVTYFPTGGPMTDYLVSFNVDQYNPTIGVSVTRAFAFRRQFTKFDALRILRKKLLGVKRSTRTVVGCDLKKQLLHIWAPTGSVARLVRRIFWSLEDEVRSNTFVVDQINREKEAGEAPIARRASSPTAK</sequence>
<dbReference type="Proteomes" id="UP000193498">
    <property type="component" value="Unassembled WGS sequence"/>
</dbReference>
<gene>
    <name evidence="5" type="ORF">K493DRAFT_406205</name>
</gene>
<keyword evidence="1 3" id="KW-0732">Signal</keyword>